<dbReference type="InterPro" id="IPR040445">
    <property type="entry name" value="Kir_TM"/>
</dbReference>
<dbReference type="InterPro" id="IPR041647">
    <property type="entry name" value="IRK_C"/>
</dbReference>
<organism evidence="16">
    <name type="scientific">Cladocopium goreaui</name>
    <dbReference type="NCBI Taxonomy" id="2562237"/>
    <lineage>
        <taxon>Eukaryota</taxon>
        <taxon>Sar</taxon>
        <taxon>Alveolata</taxon>
        <taxon>Dinophyceae</taxon>
        <taxon>Suessiales</taxon>
        <taxon>Symbiodiniaceae</taxon>
        <taxon>Cladocopium</taxon>
    </lineage>
</organism>
<dbReference type="PANTHER" id="PTHR11767">
    <property type="entry name" value="INWARD RECTIFIER POTASSIUM CHANNEL"/>
    <property type="match status" value="1"/>
</dbReference>
<feature type="domain" description="Inward rectifier potassium channel C-terminal" evidence="15">
    <location>
        <begin position="591"/>
        <end position="674"/>
    </location>
</feature>
<dbReference type="Pfam" id="PF17655">
    <property type="entry name" value="IRK_C"/>
    <property type="match status" value="1"/>
</dbReference>
<dbReference type="InterPro" id="IPR013518">
    <property type="entry name" value="K_chnl_inward-rec_Kir_cyto"/>
</dbReference>
<keyword evidence="3 11" id="KW-0633">Potassium transport</keyword>
<name>A0A9P1C6Q1_9DINO</name>
<dbReference type="Proteomes" id="UP001152797">
    <property type="component" value="Unassembled WGS sequence"/>
</dbReference>
<dbReference type="Gene3D" id="1.10.287.70">
    <property type="match status" value="1"/>
</dbReference>
<feature type="region of interest" description="Disordered" evidence="12">
    <location>
        <begin position="678"/>
        <end position="742"/>
    </location>
</feature>
<keyword evidence="2 11" id="KW-0813">Transport</keyword>
<evidence type="ECO:0000256" key="5">
    <source>
        <dbReference type="ARBA" id="ARBA00022882"/>
    </source>
</evidence>
<evidence type="ECO:0000256" key="2">
    <source>
        <dbReference type="ARBA" id="ARBA00022448"/>
    </source>
</evidence>
<evidence type="ECO:0000256" key="4">
    <source>
        <dbReference type="ARBA" id="ARBA00022692"/>
    </source>
</evidence>
<dbReference type="EMBL" id="CAMXCT020001013">
    <property type="protein sequence ID" value="CAL1139098.1"/>
    <property type="molecule type" value="Genomic_DNA"/>
</dbReference>
<dbReference type="GO" id="GO:1990573">
    <property type="term" value="P:potassium ion import across plasma membrane"/>
    <property type="evidence" value="ECO:0007669"/>
    <property type="project" value="TreeGrafter"/>
</dbReference>
<comment type="similarity">
    <text evidence="11">Belongs to the inward rectifier-type potassium channel (TC 1.A.2.1) family.</text>
</comment>
<dbReference type="InterPro" id="IPR016449">
    <property type="entry name" value="K_chnl_inward-rec_Kir"/>
</dbReference>
<protein>
    <submittedName>
        <fullName evidence="16">Uncharacterized protein</fullName>
    </submittedName>
</protein>
<feature type="compositionally biased region" description="Polar residues" evidence="12">
    <location>
        <begin position="770"/>
        <end position="779"/>
    </location>
</feature>
<feature type="compositionally biased region" description="Basic and acidic residues" evidence="12">
    <location>
        <begin position="780"/>
        <end position="792"/>
    </location>
</feature>
<dbReference type="EMBL" id="CAMXCT030001013">
    <property type="protein sequence ID" value="CAL4773035.1"/>
    <property type="molecule type" value="Genomic_DNA"/>
</dbReference>
<dbReference type="InterPro" id="IPR014756">
    <property type="entry name" value="Ig_E-set"/>
</dbReference>
<feature type="compositionally biased region" description="Basic and acidic residues" evidence="12">
    <location>
        <begin position="685"/>
        <end position="695"/>
    </location>
</feature>
<keyword evidence="4 11" id="KW-0812">Transmembrane</keyword>
<dbReference type="GO" id="GO:0034702">
    <property type="term" value="C:monoatomic ion channel complex"/>
    <property type="evidence" value="ECO:0007669"/>
    <property type="project" value="UniProtKB-KW"/>
</dbReference>
<dbReference type="GO" id="GO:0034765">
    <property type="term" value="P:regulation of monoatomic ion transmembrane transport"/>
    <property type="evidence" value="ECO:0007669"/>
    <property type="project" value="TreeGrafter"/>
</dbReference>
<dbReference type="SUPFAM" id="SSF81324">
    <property type="entry name" value="Voltage-gated potassium channels"/>
    <property type="match status" value="1"/>
</dbReference>
<keyword evidence="9 13" id="KW-0472">Membrane</keyword>
<keyword evidence="6 11" id="KW-0630">Potassium</keyword>
<keyword evidence="10 11" id="KW-0407">Ion channel</keyword>
<keyword evidence="18" id="KW-1185">Reference proteome</keyword>
<dbReference type="GO" id="GO:0005242">
    <property type="term" value="F:inward rectifier potassium channel activity"/>
    <property type="evidence" value="ECO:0007669"/>
    <property type="project" value="InterPro"/>
</dbReference>
<evidence type="ECO:0000256" key="13">
    <source>
        <dbReference type="SAM" id="Phobius"/>
    </source>
</evidence>
<dbReference type="OrthoDB" id="273257at2759"/>
<feature type="transmembrane region" description="Helical" evidence="13">
    <location>
        <begin position="494"/>
        <end position="512"/>
    </location>
</feature>
<gene>
    <name evidence="16" type="ORF">C1SCF055_LOCUS13140</name>
</gene>
<feature type="region of interest" description="Disordered" evidence="12">
    <location>
        <begin position="326"/>
        <end position="356"/>
    </location>
</feature>
<dbReference type="GO" id="GO:0005886">
    <property type="term" value="C:plasma membrane"/>
    <property type="evidence" value="ECO:0007669"/>
    <property type="project" value="TreeGrafter"/>
</dbReference>
<keyword evidence="8 11" id="KW-0406">Ion transport</keyword>
<feature type="region of interest" description="Disordered" evidence="12">
    <location>
        <begin position="770"/>
        <end position="792"/>
    </location>
</feature>
<evidence type="ECO:0000259" key="14">
    <source>
        <dbReference type="Pfam" id="PF01007"/>
    </source>
</evidence>
<evidence type="ECO:0000256" key="9">
    <source>
        <dbReference type="ARBA" id="ARBA00023136"/>
    </source>
</evidence>
<evidence type="ECO:0000259" key="15">
    <source>
        <dbReference type="Pfam" id="PF17655"/>
    </source>
</evidence>
<dbReference type="EMBL" id="CAMXCT010001013">
    <property type="protein sequence ID" value="CAI3985723.1"/>
    <property type="molecule type" value="Genomic_DNA"/>
</dbReference>
<dbReference type="PANTHER" id="PTHR11767:SF103">
    <property type="entry name" value="POTASSIUM CHANNEL INWARDLY RECTIFYING TRANSMEMBRANE DOMAIN-CONTAINING PROTEIN"/>
    <property type="match status" value="1"/>
</dbReference>
<comment type="subcellular location">
    <subcellularLocation>
        <location evidence="1 11">Membrane</location>
        <topology evidence="1 11">Multi-pass membrane protein</topology>
    </subcellularLocation>
</comment>
<evidence type="ECO:0000313" key="18">
    <source>
        <dbReference type="Proteomes" id="UP001152797"/>
    </source>
</evidence>
<evidence type="ECO:0000256" key="8">
    <source>
        <dbReference type="ARBA" id="ARBA00023065"/>
    </source>
</evidence>
<evidence type="ECO:0000256" key="1">
    <source>
        <dbReference type="ARBA" id="ARBA00004141"/>
    </source>
</evidence>
<dbReference type="Pfam" id="PF01007">
    <property type="entry name" value="IRK"/>
    <property type="match status" value="1"/>
</dbReference>
<dbReference type="Gene3D" id="2.60.40.1400">
    <property type="entry name" value="G protein-activated inward rectifier potassium channel 1"/>
    <property type="match status" value="1"/>
</dbReference>
<keyword evidence="7 13" id="KW-1133">Transmembrane helix</keyword>
<evidence type="ECO:0000256" key="10">
    <source>
        <dbReference type="ARBA" id="ARBA00023303"/>
    </source>
</evidence>
<evidence type="ECO:0000256" key="7">
    <source>
        <dbReference type="ARBA" id="ARBA00022989"/>
    </source>
</evidence>
<accession>A0A9P1C6Q1</accession>
<reference evidence="17" key="2">
    <citation type="submission" date="2024-04" db="EMBL/GenBank/DDBJ databases">
        <authorList>
            <person name="Chen Y."/>
            <person name="Shah S."/>
            <person name="Dougan E. K."/>
            <person name="Thang M."/>
            <person name="Chan C."/>
        </authorList>
    </citation>
    <scope>NUCLEOTIDE SEQUENCE [LARGE SCALE GENOMIC DNA]</scope>
</reference>
<evidence type="ECO:0000256" key="6">
    <source>
        <dbReference type="ARBA" id="ARBA00022958"/>
    </source>
</evidence>
<reference evidence="16" key="1">
    <citation type="submission" date="2022-10" db="EMBL/GenBank/DDBJ databases">
        <authorList>
            <person name="Chen Y."/>
            <person name="Dougan E. K."/>
            <person name="Chan C."/>
            <person name="Rhodes N."/>
            <person name="Thang M."/>
        </authorList>
    </citation>
    <scope>NUCLEOTIDE SEQUENCE</scope>
</reference>
<evidence type="ECO:0000313" key="17">
    <source>
        <dbReference type="EMBL" id="CAL1139098.1"/>
    </source>
</evidence>
<evidence type="ECO:0000256" key="11">
    <source>
        <dbReference type="RuleBase" id="RU003822"/>
    </source>
</evidence>
<dbReference type="AlphaFoldDB" id="A0A9P1C6Q1"/>
<sequence>MGICTAAQRSGSFLGPTLGGLLSELIGVRSTYTYSGTNPCFENQTLSQWHEWHALKVPPGKNRCREHVDTGRAGERTLLSQSFPQFPKRRPCRGEINSSKYLAAEEAILNAEWALQSSSMLDDAWIQDIRATLSNEPDPHWSVWPAWKELVAAAHPLHDTLRKIEISEFSHKAPYRVWLGRSSLRAPRKPLLHGTKFYCWGLALAVRRSLASALQCLSCSRGNQDFEPAKIDGPKSSDLAHGAQQAAYTCSSQARFVCGESPRSSEGQTSIVAMGAETLCYSAVVFVVKNSGHGDEVSSIGAHLVFHENRSIAGRITQALLSNDERAEEWDGNDDEVAAAQKSHTDEDLGALGAVSDKTPNRRRFKSVVRKVQAKSTAERALLPIPAKGFAGSTHFANRMRHAASALVNPTGESPISPASLSGAEEIGSDFRLVDRRGAFGQSRGHWMLHNIMSRTRGRDGSCSDTLAEVSTLLLEDWYHTFLDAKISKQLCCFLVLYVFLFWVYAFLYLAISKACNLQLEGHLVKAYLLSLETMMTIGYGVPDPYMNGCWQGPFVLTTQVLVNLILSAILIGVIFQGIARPQSRACTILCSQKAIIRCIDGAYYFMFRVCDLRSQHALVEPHIRCYCVEQSDIRGFETTQMRLLQPDDELGATLLLSMPSIVVHRIDAWSPLAPHRPDLPLSSDRGDRGDRGDRSTGLPAVSPRTTPSIPHYFSALPRSHNVNFKDGTDSDQPQTYRERSGTIATFSSWKDTFERQTSDGAIPRFARASSSNALQSATKPRERGGGYEENLRLRRWPWPRQRQASNEVGQGDSCACPTCGQTFPTAETLKSHCKYSAASDVAAGMPKEVCHKELTAKELGRLTHRDPTKPELSAYLSRCYKEVVVIVEGIEPTTSATLQSRHSYLVGPPGSEETDTAWDMDFVDCVMVPDGEAKAGGLGVDLGRFHMLQRVEDAA</sequence>
<dbReference type="SUPFAM" id="SSF81296">
    <property type="entry name" value="E set domains"/>
    <property type="match status" value="2"/>
</dbReference>
<keyword evidence="5 11" id="KW-0851">Voltage-gated channel</keyword>
<feature type="transmembrane region" description="Helical" evidence="13">
    <location>
        <begin position="555"/>
        <end position="576"/>
    </location>
</feature>
<evidence type="ECO:0000256" key="3">
    <source>
        <dbReference type="ARBA" id="ARBA00022538"/>
    </source>
</evidence>
<proteinExistence type="inferred from homology"/>
<feature type="compositionally biased region" description="Acidic residues" evidence="12">
    <location>
        <begin position="326"/>
        <end position="337"/>
    </location>
</feature>
<evidence type="ECO:0000256" key="12">
    <source>
        <dbReference type="SAM" id="MobiDB-lite"/>
    </source>
</evidence>
<evidence type="ECO:0000313" key="16">
    <source>
        <dbReference type="EMBL" id="CAI3985723.1"/>
    </source>
</evidence>
<comment type="caution">
    <text evidence="16">The sequence shown here is derived from an EMBL/GenBank/DDBJ whole genome shotgun (WGS) entry which is preliminary data.</text>
</comment>
<feature type="domain" description="Potassium channel inwardly rectifying transmembrane" evidence="14">
    <location>
        <begin position="466"/>
        <end position="582"/>
    </location>
</feature>